<evidence type="ECO:0000256" key="3">
    <source>
        <dbReference type="ARBA" id="ARBA00022989"/>
    </source>
</evidence>
<feature type="transmembrane region" description="Helical" evidence="5">
    <location>
        <begin position="146"/>
        <end position="164"/>
    </location>
</feature>
<keyword evidence="4 5" id="KW-0472">Membrane</keyword>
<dbReference type="EMBL" id="QKWH01000018">
    <property type="protein sequence ID" value="PZR51683.1"/>
    <property type="molecule type" value="Genomic_DNA"/>
</dbReference>
<evidence type="ECO:0000256" key="4">
    <source>
        <dbReference type="ARBA" id="ARBA00023136"/>
    </source>
</evidence>
<feature type="transmembrane region" description="Helical" evidence="5">
    <location>
        <begin position="24"/>
        <end position="43"/>
    </location>
</feature>
<keyword evidence="2 5" id="KW-0812">Transmembrane</keyword>
<comment type="subcellular location">
    <subcellularLocation>
        <location evidence="1">Membrane</location>
        <topology evidence="1">Multi-pass membrane protein</topology>
    </subcellularLocation>
</comment>
<dbReference type="AlphaFoldDB" id="A0A2W5WLV6"/>
<evidence type="ECO:0000313" key="8">
    <source>
        <dbReference type="Proteomes" id="UP000248783"/>
    </source>
</evidence>
<feature type="domain" description="Integral membrane bound transporter" evidence="6">
    <location>
        <begin position="39"/>
        <end position="160"/>
    </location>
</feature>
<evidence type="ECO:0000256" key="2">
    <source>
        <dbReference type="ARBA" id="ARBA00022692"/>
    </source>
</evidence>
<evidence type="ECO:0000256" key="5">
    <source>
        <dbReference type="SAM" id="Phobius"/>
    </source>
</evidence>
<proteinExistence type="predicted"/>
<evidence type="ECO:0000259" key="6">
    <source>
        <dbReference type="Pfam" id="PF13515"/>
    </source>
</evidence>
<evidence type="ECO:0000313" key="7">
    <source>
        <dbReference type="EMBL" id="PZR51683.1"/>
    </source>
</evidence>
<feature type="transmembrane region" description="Helical" evidence="5">
    <location>
        <begin position="74"/>
        <end position="92"/>
    </location>
</feature>
<reference evidence="7 8" key="1">
    <citation type="submission" date="2018-06" db="EMBL/GenBank/DDBJ databases">
        <title>Whole genome sequencing of a novel hydrocarbon degrading bacterial strain, PW21 isolated from oil contaminated produced water sample.</title>
        <authorList>
            <person name="Nagkirti P."/>
            <person name="Shaikh A."/>
            <person name="Gowdaman V."/>
            <person name="Engineer A.E."/>
            <person name="Dagar S."/>
            <person name="Dhakephalkar P.K."/>
        </authorList>
    </citation>
    <scope>NUCLEOTIDE SEQUENCE [LARGE SCALE GENOMIC DNA]</scope>
    <source>
        <strain evidence="7 8">PW21</strain>
    </source>
</reference>
<name>A0A2W5WLV6_9MICO</name>
<evidence type="ECO:0000256" key="1">
    <source>
        <dbReference type="ARBA" id="ARBA00004141"/>
    </source>
</evidence>
<keyword evidence="3 5" id="KW-1133">Transmembrane helix</keyword>
<sequence length="362" mass="38415">MAGTVVRSLVLRARARQGWARVRASFWPIVQASLAAGVAYGIGHYVLGHAQPFFAAIAAWVCLGFSFERDLRKIAEVALGVAVGVGMGDLVVHLIGSGWWQLVSVVLVSALLARFIDRGAVLATQAGTQAVVVVGLPSLMDGAIGRWTDALVGGLVALLVALLTPGDPRRGLRTLGTNATNALAATVEMLATAVRDGDEKGMHAALVRGRAADPALTEWLDRAHAAADQARVNVNRVHREELVRLEEQAVLVERAMRSVRVLARRAPSGLRRADPQDRARLADLLDRYAAGLRLLTSAVATGQDPATARETLLELAHDADPRAAADDWNVQALVLLLRSPVVDALEAAGVDPDEARAALTEL</sequence>
<dbReference type="InterPro" id="IPR049453">
    <property type="entry name" value="Memb_transporter_dom"/>
</dbReference>
<dbReference type="Pfam" id="PF13515">
    <property type="entry name" value="FUSC_2"/>
    <property type="match status" value="1"/>
</dbReference>
<dbReference type="GO" id="GO:0016020">
    <property type="term" value="C:membrane"/>
    <property type="evidence" value="ECO:0007669"/>
    <property type="project" value="UniProtKB-SubCell"/>
</dbReference>
<keyword evidence="8" id="KW-1185">Reference proteome</keyword>
<gene>
    <name evidence="7" type="ORF">DNL40_15395</name>
</gene>
<organism evidence="7 8">
    <name type="scientific">Xylanimonas oleitrophica</name>
    <dbReference type="NCBI Taxonomy" id="2607479"/>
    <lineage>
        <taxon>Bacteria</taxon>
        <taxon>Bacillati</taxon>
        <taxon>Actinomycetota</taxon>
        <taxon>Actinomycetes</taxon>
        <taxon>Micrococcales</taxon>
        <taxon>Promicromonosporaceae</taxon>
        <taxon>Xylanimonas</taxon>
    </lineage>
</organism>
<accession>A0A2W5WLV6</accession>
<comment type="caution">
    <text evidence="7">The sequence shown here is derived from an EMBL/GenBank/DDBJ whole genome shotgun (WGS) entry which is preliminary data.</text>
</comment>
<protein>
    <recommendedName>
        <fullName evidence="6">Integral membrane bound transporter domain-containing protein</fullName>
    </recommendedName>
</protein>
<dbReference type="Proteomes" id="UP000248783">
    <property type="component" value="Unassembled WGS sequence"/>
</dbReference>
<feature type="transmembrane region" description="Helical" evidence="5">
    <location>
        <begin position="98"/>
        <end position="116"/>
    </location>
</feature>
<feature type="transmembrane region" description="Helical" evidence="5">
    <location>
        <begin position="49"/>
        <end position="67"/>
    </location>
</feature>